<evidence type="ECO:0000313" key="2">
    <source>
        <dbReference type="EMBL" id="ETO64089.1"/>
    </source>
</evidence>
<feature type="non-terminal residue" evidence="2">
    <location>
        <position position="1"/>
    </location>
</feature>
<reference evidence="2 3" key="1">
    <citation type="submission" date="2013-11" db="EMBL/GenBank/DDBJ databases">
        <title>The Genome Sequence of Phytophthora parasitica P1976.</title>
        <authorList>
            <consortium name="The Broad Institute Genomics Platform"/>
            <person name="Russ C."/>
            <person name="Tyler B."/>
            <person name="Panabieres F."/>
            <person name="Shan W."/>
            <person name="Tripathy S."/>
            <person name="Grunwald N."/>
            <person name="Machado M."/>
            <person name="Johnson C.S."/>
            <person name="Walker B."/>
            <person name="Young S."/>
            <person name="Zeng Q."/>
            <person name="Gargeya S."/>
            <person name="Fitzgerald M."/>
            <person name="Haas B."/>
            <person name="Abouelleil A."/>
            <person name="Allen A.W."/>
            <person name="Alvarado L."/>
            <person name="Arachchi H.M."/>
            <person name="Berlin A.M."/>
            <person name="Chapman S.B."/>
            <person name="Gainer-Dewar J."/>
            <person name="Goldberg J."/>
            <person name="Griggs A."/>
            <person name="Gujja S."/>
            <person name="Hansen M."/>
            <person name="Howarth C."/>
            <person name="Imamovic A."/>
            <person name="Ireland A."/>
            <person name="Larimer J."/>
            <person name="McCowan C."/>
            <person name="Murphy C."/>
            <person name="Pearson M."/>
            <person name="Poon T.W."/>
            <person name="Priest M."/>
            <person name="Roberts A."/>
            <person name="Saif S."/>
            <person name="Shea T."/>
            <person name="Sisk P."/>
            <person name="Sykes S."/>
            <person name="Wortman J."/>
            <person name="Nusbaum C."/>
            <person name="Birren B."/>
        </authorList>
    </citation>
    <scope>NUCLEOTIDE SEQUENCE [LARGE SCALE GENOMIC DNA]</scope>
    <source>
        <strain evidence="2 3">P1976</strain>
    </source>
</reference>
<dbReference type="Pfam" id="PF05018">
    <property type="entry name" value="CFA20_dom"/>
    <property type="match status" value="1"/>
</dbReference>
<dbReference type="PANTHER" id="PTHR12458">
    <property type="entry name" value="ORF PROTEIN"/>
    <property type="match status" value="1"/>
</dbReference>
<dbReference type="InterPro" id="IPR040441">
    <property type="entry name" value="CFA20/CFAP20DC"/>
</dbReference>
<dbReference type="InterPro" id="IPR007714">
    <property type="entry name" value="CFA20_dom"/>
</dbReference>
<feature type="domain" description="CFA20" evidence="1">
    <location>
        <begin position="43"/>
        <end position="237"/>
    </location>
</feature>
<proteinExistence type="predicted"/>
<evidence type="ECO:0000313" key="3">
    <source>
        <dbReference type="Proteomes" id="UP000028582"/>
    </source>
</evidence>
<dbReference type="EMBL" id="ANJA01003336">
    <property type="protein sequence ID" value="ETO64089.1"/>
    <property type="molecule type" value="Genomic_DNA"/>
</dbReference>
<protein>
    <recommendedName>
        <fullName evidence="1">CFA20 domain-containing protein</fullName>
    </recommendedName>
</protein>
<accession>A0A080ZBS8</accession>
<evidence type="ECO:0000259" key="1">
    <source>
        <dbReference type="Pfam" id="PF05018"/>
    </source>
</evidence>
<sequence>PCTSHPRFLRYEAWLSAGFKNKGTVLPTKASPLLFNNCPSPAMLGQVYQSGFISLLYSVGPRPLQLCEKHEEVPGSIRRVLDEDVQSSVVELLADNLVYTWLRIPYGGHEQQQEPLLALPSLHIRLRHLVLVLKNLDQHVSLEVHLADDRGSRRRFRFSTFQKKSIVHSQLALLPLHLDSGWNQLQLDLDELMHSCYNVRYGHAISVQLHATCRVRRIYFAEKMYSEAQLPPEFRLFKRLSKGQMQRFREHDRQRRNTQASSK</sequence>
<dbReference type="Proteomes" id="UP000028582">
    <property type="component" value="Unassembled WGS sequence"/>
</dbReference>
<organism evidence="2 3">
    <name type="scientific">Phytophthora nicotianae P1976</name>
    <dbReference type="NCBI Taxonomy" id="1317066"/>
    <lineage>
        <taxon>Eukaryota</taxon>
        <taxon>Sar</taxon>
        <taxon>Stramenopiles</taxon>
        <taxon>Oomycota</taxon>
        <taxon>Peronosporomycetes</taxon>
        <taxon>Peronosporales</taxon>
        <taxon>Peronosporaceae</taxon>
        <taxon>Phytophthora</taxon>
    </lineage>
</organism>
<comment type="caution">
    <text evidence="2">The sequence shown here is derived from an EMBL/GenBank/DDBJ whole genome shotgun (WGS) entry which is preliminary data.</text>
</comment>
<gene>
    <name evidence="2" type="ORF">F444_18327</name>
</gene>
<name>A0A080ZBS8_PHYNI</name>
<dbReference type="AlphaFoldDB" id="A0A080ZBS8"/>